<reference evidence="2 3" key="1">
    <citation type="submission" date="2024-11" db="EMBL/GenBank/DDBJ databases">
        <authorList>
            <person name="Heng Y.C."/>
            <person name="Lim A.C.H."/>
            <person name="Lee J.K.Y."/>
            <person name="Kittelmann S."/>
        </authorList>
    </citation>
    <scope>NUCLEOTIDE SEQUENCE [LARGE SCALE GENOMIC DNA]</scope>
    <source>
        <strain evidence="2 3">WILCCON 0185</strain>
    </source>
</reference>
<accession>A0ABW8T6D4</accession>
<keyword evidence="1" id="KW-0812">Transmembrane</keyword>
<evidence type="ECO:0000256" key="1">
    <source>
        <dbReference type="SAM" id="Phobius"/>
    </source>
</evidence>
<dbReference type="EMBL" id="JBJHZZ010000013">
    <property type="protein sequence ID" value="MFL0248136.1"/>
    <property type="molecule type" value="Genomic_DNA"/>
</dbReference>
<sequence length="148" mass="16524">MKNINRNIAIGSIIAAAGIGAVIYPILKNSKKNNIRENNYESENEASSPQVEAEKEDIKIVKSANDVLLNKIGATKSELDEARVLNKTAYDVAIDKGFSKEQLRMFVNQDRTRDVDELALNRKISNTVAEKAKEKIIEDTNNWNGMLC</sequence>
<proteinExistence type="predicted"/>
<evidence type="ECO:0000313" key="2">
    <source>
        <dbReference type="EMBL" id="MFL0248136.1"/>
    </source>
</evidence>
<comment type="caution">
    <text evidence="2">The sequence shown here is derived from an EMBL/GenBank/DDBJ whole genome shotgun (WGS) entry which is preliminary data.</text>
</comment>
<gene>
    <name evidence="2" type="ORF">ACJDUG_14340</name>
</gene>
<name>A0ABW8T6D4_9CLOT</name>
<dbReference type="Proteomes" id="UP001623591">
    <property type="component" value="Unassembled WGS sequence"/>
</dbReference>
<dbReference type="RefSeq" id="WP_406770567.1">
    <property type="nucleotide sequence ID" value="NZ_JBJHZZ010000013.1"/>
</dbReference>
<keyword evidence="3" id="KW-1185">Reference proteome</keyword>
<organism evidence="2 3">
    <name type="scientific">Candidatus Clostridium stratigraminis</name>
    <dbReference type="NCBI Taxonomy" id="3381661"/>
    <lineage>
        <taxon>Bacteria</taxon>
        <taxon>Bacillati</taxon>
        <taxon>Bacillota</taxon>
        <taxon>Clostridia</taxon>
        <taxon>Eubacteriales</taxon>
        <taxon>Clostridiaceae</taxon>
        <taxon>Clostridium</taxon>
    </lineage>
</organism>
<protein>
    <submittedName>
        <fullName evidence="2">Uncharacterized protein</fullName>
    </submittedName>
</protein>
<feature type="transmembrane region" description="Helical" evidence="1">
    <location>
        <begin position="6"/>
        <end position="27"/>
    </location>
</feature>
<evidence type="ECO:0000313" key="3">
    <source>
        <dbReference type="Proteomes" id="UP001623591"/>
    </source>
</evidence>
<keyword evidence="1" id="KW-0472">Membrane</keyword>
<keyword evidence="1" id="KW-1133">Transmembrane helix</keyword>